<evidence type="ECO:0000313" key="6">
    <source>
        <dbReference type="EMBL" id="RBP35852.1"/>
    </source>
</evidence>
<gene>
    <name evidence="6" type="ORF">DES53_11918</name>
</gene>
<dbReference type="Pfam" id="PF09822">
    <property type="entry name" value="ABC_transp_aux"/>
    <property type="match status" value="1"/>
</dbReference>
<keyword evidence="3" id="KW-1133">Transmembrane helix</keyword>
<evidence type="ECO:0000256" key="2">
    <source>
        <dbReference type="SAM" id="MobiDB-lite"/>
    </source>
</evidence>
<feature type="region of interest" description="Disordered" evidence="2">
    <location>
        <begin position="421"/>
        <end position="502"/>
    </location>
</feature>
<evidence type="ECO:0000256" key="1">
    <source>
        <dbReference type="SAM" id="Coils"/>
    </source>
</evidence>
<dbReference type="Pfam" id="PF23357">
    <property type="entry name" value="DUF7088"/>
    <property type="match status" value="1"/>
</dbReference>
<sequence length="699" mass="75279">MKHKATVSALSLLNVIGIIVVVNYIVGHLNILNPKFDLTEKNIYTLSDGTKRIISRINPDEPVTLRFYATEDGRIMPQEALNYVTPVRDLLMEIEKEGRGKIKLERIDPRPSTEDEDKAIADDITSFNGMDGTSKFYLGLAIEAVDRKEIIPLLNPNDEASLEYYIARGISKVTSNEGSRVVVGVMSAMPIAGPAMNFPGMPQRTPPPWMFIQHLRQDYDVREVSMSSDTIDADVKILLVIHPGGITNAAQFAIDQFLLKGGKVIAMVDPRCMVSEAYNNPNQMQMGMAPPSAPQDSDLPELFKAWGVEYNKHQLVADMTYRVTVGRGKSVPTFLSVDRAGINTSEPIANALEKVQMFCTGAFSISAKEGITATRLLESSENSSFIDSSEAEKVQNEEMTNFQPEGKKKILALRLTGTFTTAFPEGAPKPEAMPPGGPKPPGIPGLPPGLTLPGAPGETGGEDKKDAGAPAAATTPAPAAAAPAGAAPAGAAPAGAAPAGAAPAAPVAPEALKKSANSEGMVFLFADADMLYDVFALQRDQSGRAVPIPINSNIPMMLNIMEMASGSSDLVAVRSRASSHREFTKMNELMSSVEAKYRPVIEEQNAALNKIVGDIASLSGAKQEQGVVFLNPNKQQLQQLKDKQLEIQKKKRDAEKELKKQKDHLEMIITTLNMAAVPLLVVAIGLVLAMRRHSIQAAH</sequence>
<evidence type="ECO:0000259" key="5">
    <source>
        <dbReference type="Pfam" id="PF23357"/>
    </source>
</evidence>
<reference evidence="6 7" key="1">
    <citation type="submission" date="2018-06" db="EMBL/GenBank/DDBJ databases">
        <title>Genomic Encyclopedia of Type Strains, Phase IV (KMG-IV): sequencing the most valuable type-strain genomes for metagenomic binning, comparative biology and taxonomic classification.</title>
        <authorList>
            <person name="Goeker M."/>
        </authorList>
    </citation>
    <scope>NUCLEOTIDE SEQUENCE [LARGE SCALE GENOMIC DNA]</scope>
    <source>
        <strain evidence="6 7">DSM 25532</strain>
    </source>
</reference>
<protein>
    <submittedName>
        <fullName evidence="6">ABC-type uncharacterized transport system involved in gliding motility auxiliary subunit</fullName>
    </submittedName>
</protein>
<feature type="transmembrane region" description="Helical" evidence="3">
    <location>
        <begin position="7"/>
        <end position="26"/>
    </location>
</feature>
<keyword evidence="3" id="KW-0472">Membrane</keyword>
<dbReference type="EMBL" id="QNRR01000019">
    <property type="protein sequence ID" value="RBP35852.1"/>
    <property type="molecule type" value="Genomic_DNA"/>
</dbReference>
<evidence type="ECO:0000259" key="4">
    <source>
        <dbReference type="Pfam" id="PF09822"/>
    </source>
</evidence>
<feature type="transmembrane region" description="Helical" evidence="3">
    <location>
        <begin position="667"/>
        <end position="689"/>
    </location>
</feature>
<organism evidence="6 7">
    <name type="scientific">Roseimicrobium gellanilyticum</name>
    <dbReference type="NCBI Taxonomy" id="748857"/>
    <lineage>
        <taxon>Bacteria</taxon>
        <taxon>Pseudomonadati</taxon>
        <taxon>Verrucomicrobiota</taxon>
        <taxon>Verrucomicrobiia</taxon>
        <taxon>Verrucomicrobiales</taxon>
        <taxon>Verrucomicrobiaceae</taxon>
        <taxon>Roseimicrobium</taxon>
    </lineage>
</organism>
<keyword evidence="1" id="KW-0175">Coiled coil</keyword>
<keyword evidence="3" id="KW-0812">Transmembrane</keyword>
<dbReference type="OrthoDB" id="9777219at2"/>
<proteinExistence type="predicted"/>
<feature type="compositionally biased region" description="Low complexity" evidence="2">
    <location>
        <begin position="468"/>
        <end position="502"/>
    </location>
</feature>
<comment type="caution">
    <text evidence="6">The sequence shown here is derived from an EMBL/GenBank/DDBJ whole genome shotgun (WGS) entry which is preliminary data.</text>
</comment>
<dbReference type="InterPro" id="IPR055396">
    <property type="entry name" value="DUF7088"/>
</dbReference>
<dbReference type="Proteomes" id="UP000253426">
    <property type="component" value="Unassembled WGS sequence"/>
</dbReference>
<feature type="coiled-coil region" evidence="1">
    <location>
        <begin position="633"/>
        <end position="664"/>
    </location>
</feature>
<feature type="compositionally biased region" description="Pro residues" evidence="2">
    <location>
        <begin position="431"/>
        <end position="447"/>
    </location>
</feature>
<evidence type="ECO:0000313" key="7">
    <source>
        <dbReference type="Proteomes" id="UP000253426"/>
    </source>
</evidence>
<feature type="domain" description="ABC-type uncharacterised transport system" evidence="4">
    <location>
        <begin position="182"/>
        <end position="434"/>
    </location>
</feature>
<dbReference type="InterPro" id="IPR019196">
    <property type="entry name" value="ABC_transp_unknown"/>
</dbReference>
<dbReference type="AlphaFoldDB" id="A0A366H1U0"/>
<keyword evidence="7" id="KW-1185">Reference proteome</keyword>
<evidence type="ECO:0000256" key="3">
    <source>
        <dbReference type="SAM" id="Phobius"/>
    </source>
</evidence>
<name>A0A366H1U0_9BACT</name>
<feature type="domain" description="DUF7088" evidence="5">
    <location>
        <begin position="40"/>
        <end position="140"/>
    </location>
</feature>
<accession>A0A366H1U0</accession>